<evidence type="ECO:0000313" key="3">
    <source>
        <dbReference type="Proteomes" id="UP001480955"/>
    </source>
</evidence>
<protein>
    <submittedName>
        <fullName evidence="2">Uncharacterized protein</fullName>
    </submittedName>
</protein>
<feature type="compositionally biased region" description="Basic and acidic residues" evidence="1">
    <location>
        <begin position="309"/>
        <end position="319"/>
    </location>
</feature>
<accession>A0ABV1QH51</accession>
<dbReference type="EMBL" id="JBELQE010000017">
    <property type="protein sequence ID" value="MER2248699.1"/>
    <property type="molecule type" value="Genomic_DNA"/>
</dbReference>
<gene>
    <name evidence="2" type="ORF">ABS772_02115</name>
</gene>
<keyword evidence="3" id="KW-1185">Reference proteome</keyword>
<feature type="compositionally biased region" description="Low complexity" evidence="1">
    <location>
        <begin position="257"/>
        <end position="266"/>
    </location>
</feature>
<evidence type="ECO:0000313" key="2">
    <source>
        <dbReference type="EMBL" id="MER2248699.1"/>
    </source>
</evidence>
<dbReference type="Proteomes" id="UP001480955">
    <property type="component" value="Unassembled WGS sequence"/>
</dbReference>
<reference evidence="2 3" key="1">
    <citation type="submission" date="2024-06" db="EMBL/GenBank/DDBJ databases">
        <authorList>
            <person name="Campbell A.G."/>
        </authorList>
    </citation>
    <scope>NUCLEOTIDE SEQUENCE [LARGE SCALE GENOMIC DNA]</scope>
    <source>
        <strain evidence="2 3">EM12</strain>
    </source>
</reference>
<feature type="region of interest" description="Disordered" evidence="1">
    <location>
        <begin position="242"/>
        <end position="280"/>
    </location>
</feature>
<evidence type="ECO:0000256" key="1">
    <source>
        <dbReference type="SAM" id="MobiDB-lite"/>
    </source>
</evidence>
<proteinExistence type="predicted"/>
<name>A0ABV1QH51_9HYPH</name>
<sequence length="409" mass="42227">MDRVAHGPGMTGLSILVVIPTTRGPLRLRSLIPRPGLPAPAAFADGDYRPLPWSADYARLCAAGGPVARLGDAGGPHELRLSGSFDAGRSWEVPVCLAHGLAARGFRFAAEPEQADLILWATGAVDLDLTVLPGDYALLDKIERSRALLAEAPDASLAVLLPEGPERAPAEAAFRALGRAEAPLFLPGGTVQAAVDALAQPKRIAPPAPPRPARRLALPAGIAAAVLAALVGVLALAPRQAPVVESERDPAAGTASAEPARIAEAAPPAPEKPAPEKLAAEEKRAAIRVEELRAPPGSSCRRVAFGADSPERRPVAAESGDRLASTRLAPDLCGLAFGAAPGLRVEVGPELRAAALPPVRLADGAQGFFLREGGRQNLVYAVQALPEAKAFPETGAAPPGDRLVHALTR</sequence>
<organism evidence="2 3">
    <name type="scientific">Methylorubrum podarium</name>
    <dbReference type="NCBI Taxonomy" id="200476"/>
    <lineage>
        <taxon>Bacteria</taxon>
        <taxon>Pseudomonadati</taxon>
        <taxon>Pseudomonadota</taxon>
        <taxon>Alphaproteobacteria</taxon>
        <taxon>Hyphomicrobiales</taxon>
        <taxon>Methylobacteriaceae</taxon>
        <taxon>Methylorubrum</taxon>
    </lineage>
</organism>
<comment type="caution">
    <text evidence="2">The sequence shown here is derived from an EMBL/GenBank/DDBJ whole genome shotgun (WGS) entry which is preliminary data.</text>
</comment>
<feature type="region of interest" description="Disordered" evidence="1">
    <location>
        <begin position="300"/>
        <end position="319"/>
    </location>
</feature>